<dbReference type="RefSeq" id="WP_313873645.1">
    <property type="nucleotide sequence ID" value="NZ_JAVBIK010000001.1"/>
</dbReference>
<feature type="transmembrane region" description="Helical" evidence="1">
    <location>
        <begin position="35"/>
        <end position="53"/>
    </location>
</feature>
<comment type="caution">
    <text evidence="3">The sequence shown here is derived from an EMBL/GenBank/DDBJ whole genome shotgun (WGS) entry which is preliminary data.</text>
</comment>
<feature type="transmembrane region" description="Helical" evidence="1">
    <location>
        <begin position="65"/>
        <end position="83"/>
    </location>
</feature>
<evidence type="ECO:0000313" key="3">
    <source>
        <dbReference type="EMBL" id="MDT7517845.1"/>
    </source>
</evidence>
<keyword evidence="1" id="KW-1133">Transmembrane helix</keyword>
<proteinExistence type="predicted"/>
<keyword evidence="1" id="KW-0812">Transmembrane</keyword>
<accession>A0ABU3KJ95</accession>
<keyword evidence="1" id="KW-0472">Membrane</keyword>
<dbReference type="PROSITE" id="PS50965">
    <property type="entry name" value="NERD"/>
    <property type="match status" value="1"/>
</dbReference>
<keyword evidence="4" id="KW-1185">Reference proteome</keyword>
<evidence type="ECO:0000259" key="2">
    <source>
        <dbReference type="PROSITE" id="PS50965"/>
    </source>
</evidence>
<name>A0ABU3KJ95_9BURK</name>
<organism evidence="3 4">
    <name type="scientific">Rhodoferax potami</name>
    <dbReference type="NCBI Taxonomy" id="3068338"/>
    <lineage>
        <taxon>Bacteria</taxon>
        <taxon>Pseudomonadati</taxon>
        <taxon>Pseudomonadota</taxon>
        <taxon>Betaproteobacteria</taxon>
        <taxon>Burkholderiales</taxon>
        <taxon>Comamonadaceae</taxon>
        <taxon>Rhodoferax</taxon>
    </lineage>
</organism>
<evidence type="ECO:0000256" key="1">
    <source>
        <dbReference type="SAM" id="Phobius"/>
    </source>
</evidence>
<dbReference type="InterPro" id="IPR011528">
    <property type="entry name" value="NERD"/>
</dbReference>
<reference evidence="3 4" key="1">
    <citation type="submission" date="2023-08" db="EMBL/GenBank/DDBJ databases">
        <title>Rhodoferax potami sp. nov. and Rhodoferax mekongensis sp. nov., isolated from the Mekong River in Thailand.</title>
        <authorList>
            <person name="Kitikhun S."/>
            <person name="Charoenyingcharoen P."/>
            <person name="Siriarchawattana P."/>
            <person name="Likhitrattanapisal S."/>
            <person name="Nilsakha T."/>
            <person name="Chanpet A."/>
            <person name="Rattanawaree P."/>
            <person name="Ingsriswang S."/>
        </authorList>
    </citation>
    <scope>NUCLEOTIDE SEQUENCE [LARGE SCALE GENOMIC DNA]</scope>
    <source>
        <strain evidence="3 4">TBRC 17660</strain>
    </source>
</reference>
<gene>
    <name evidence="3" type="ORF">RAE19_03675</name>
</gene>
<sequence length="257" mass="28811">MKSKPKRSPLDRNKPLRAAGQSLTEQLQDEAYDHILAPALLALMLAIMAGLEWFRYLTAAKPNPIIYTAIAVIAVVYAAIKISRAQKRLSQLKLGRDGERAVAEHLEWLRRKDFVVFHDVPSGDANVDHVLIGPQGVFTIETKTHSKPLRGDCKISVAGGEVFANGQRIDRNPVIQAKAQARWLGNFLRESQFQPFVWPAVVFPGWYVESFDNVAEGVWVVETKALTKFIENEPVRHSLDEVKAMASALRSYVRAQQ</sequence>
<dbReference type="EMBL" id="JAVBIK010000001">
    <property type="protein sequence ID" value="MDT7517845.1"/>
    <property type="molecule type" value="Genomic_DNA"/>
</dbReference>
<dbReference type="Proteomes" id="UP001321700">
    <property type="component" value="Unassembled WGS sequence"/>
</dbReference>
<protein>
    <submittedName>
        <fullName evidence="3">Nuclease-related domain-containing protein</fullName>
    </submittedName>
</protein>
<evidence type="ECO:0000313" key="4">
    <source>
        <dbReference type="Proteomes" id="UP001321700"/>
    </source>
</evidence>
<dbReference type="Pfam" id="PF08378">
    <property type="entry name" value="NERD"/>
    <property type="match status" value="1"/>
</dbReference>
<feature type="domain" description="NERD" evidence="2">
    <location>
        <begin position="94"/>
        <end position="207"/>
    </location>
</feature>